<dbReference type="OrthoDB" id="6409159at2759"/>
<feature type="chain" id="PRO_5032545567" description="Ganglioside GM2 activator" evidence="2">
    <location>
        <begin position="17"/>
        <end position="139"/>
    </location>
</feature>
<accession>A0A834J2N9</accession>
<dbReference type="GO" id="GO:0005319">
    <property type="term" value="F:lipid transporter activity"/>
    <property type="evidence" value="ECO:0007669"/>
    <property type="project" value="TreeGrafter"/>
</dbReference>
<evidence type="ECO:0000313" key="4">
    <source>
        <dbReference type="Proteomes" id="UP000625711"/>
    </source>
</evidence>
<reference evidence="3" key="1">
    <citation type="submission" date="2020-08" db="EMBL/GenBank/DDBJ databases">
        <title>Genome sequencing and assembly of the red palm weevil Rhynchophorus ferrugineus.</title>
        <authorList>
            <person name="Dias G.B."/>
            <person name="Bergman C.M."/>
            <person name="Manee M."/>
        </authorList>
    </citation>
    <scope>NUCLEOTIDE SEQUENCE</scope>
    <source>
        <strain evidence="3">AA-2017</strain>
        <tissue evidence="3">Whole larva</tissue>
    </source>
</reference>
<protein>
    <recommendedName>
        <fullName evidence="5">Ganglioside GM2 activator</fullName>
    </recommendedName>
</protein>
<evidence type="ECO:0000256" key="1">
    <source>
        <dbReference type="ARBA" id="ARBA00022729"/>
    </source>
</evidence>
<dbReference type="InterPro" id="IPR028996">
    <property type="entry name" value="GM2-AP"/>
</dbReference>
<dbReference type="AlphaFoldDB" id="A0A834J2N9"/>
<comment type="caution">
    <text evidence="3">The sequence shown here is derived from an EMBL/GenBank/DDBJ whole genome shotgun (WGS) entry which is preliminary data.</text>
</comment>
<dbReference type="InterPro" id="IPR036846">
    <property type="entry name" value="GM2-AP_sf"/>
</dbReference>
<keyword evidence="1 2" id="KW-0732">Signal</keyword>
<dbReference type="PANTHER" id="PTHR17357">
    <property type="entry name" value="GM2 GANGLIOSIDE ACTIVATOR PROTEIN"/>
    <property type="match status" value="1"/>
</dbReference>
<sequence length="139" mass="16005">MLKFLLLFQFICFSLSDHAIVYKITSCNNEQYPIMVSHVKIQKQNYKLFISGSLETKININNPIKAQLNVKKYIKTLNIWLPVPCIDKMGSCSFDDLCHYGIPNNETCPDDFIKNNVPCRCPIPTGNYTINPDMQVRII</sequence>
<feature type="signal peptide" evidence="2">
    <location>
        <begin position="1"/>
        <end position="16"/>
    </location>
</feature>
<dbReference type="SUPFAM" id="SSF63707">
    <property type="entry name" value="Ganglioside M2 (gm2) activator"/>
    <property type="match status" value="1"/>
</dbReference>
<dbReference type="EMBL" id="JAACXV010000025">
    <property type="protein sequence ID" value="KAF7286497.1"/>
    <property type="molecule type" value="Genomic_DNA"/>
</dbReference>
<organism evidence="3 4">
    <name type="scientific">Rhynchophorus ferrugineus</name>
    <name type="common">Red palm weevil</name>
    <name type="synonym">Curculio ferrugineus</name>
    <dbReference type="NCBI Taxonomy" id="354439"/>
    <lineage>
        <taxon>Eukaryota</taxon>
        <taxon>Metazoa</taxon>
        <taxon>Ecdysozoa</taxon>
        <taxon>Arthropoda</taxon>
        <taxon>Hexapoda</taxon>
        <taxon>Insecta</taxon>
        <taxon>Pterygota</taxon>
        <taxon>Neoptera</taxon>
        <taxon>Endopterygota</taxon>
        <taxon>Coleoptera</taxon>
        <taxon>Polyphaga</taxon>
        <taxon>Cucujiformia</taxon>
        <taxon>Curculionidae</taxon>
        <taxon>Dryophthorinae</taxon>
        <taxon>Rhynchophorus</taxon>
    </lineage>
</organism>
<dbReference type="GO" id="GO:0008047">
    <property type="term" value="F:enzyme activator activity"/>
    <property type="evidence" value="ECO:0007669"/>
    <property type="project" value="InterPro"/>
</dbReference>
<proteinExistence type="predicted"/>
<dbReference type="GO" id="GO:0009898">
    <property type="term" value="C:cytoplasmic side of plasma membrane"/>
    <property type="evidence" value="ECO:0007669"/>
    <property type="project" value="TreeGrafter"/>
</dbReference>
<dbReference type="Gene3D" id="2.70.220.10">
    <property type="entry name" value="Ganglioside GM2 activator"/>
    <property type="match status" value="1"/>
</dbReference>
<dbReference type="Proteomes" id="UP000625711">
    <property type="component" value="Unassembled WGS sequence"/>
</dbReference>
<evidence type="ECO:0000256" key="2">
    <source>
        <dbReference type="SAM" id="SignalP"/>
    </source>
</evidence>
<evidence type="ECO:0000313" key="3">
    <source>
        <dbReference type="EMBL" id="KAF7286497.1"/>
    </source>
</evidence>
<dbReference type="GO" id="GO:0006689">
    <property type="term" value="P:ganglioside catabolic process"/>
    <property type="evidence" value="ECO:0007669"/>
    <property type="project" value="InterPro"/>
</dbReference>
<dbReference type="PANTHER" id="PTHR17357:SF0">
    <property type="entry name" value="GANGLIOSIDE GM2 ACTIVATOR"/>
    <property type="match status" value="1"/>
</dbReference>
<name>A0A834J2N9_RHYFE</name>
<evidence type="ECO:0008006" key="5">
    <source>
        <dbReference type="Google" id="ProtNLM"/>
    </source>
</evidence>
<keyword evidence="4" id="KW-1185">Reference proteome</keyword>
<gene>
    <name evidence="3" type="ORF">GWI33_005133</name>
</gene>